<evidence type="ECO:0000256" key="7">
    <source>
        <dbReference type="PIRNR" id="PIRNR004682"/>
    </source>
</evidence>
<dbReference type="PANTHER" id="PTHR42891:SF1">
    <property type="entry name" value="D-GLYCERO-BETA-D-MANNO-HEPTOSE-1,7-BISPHOSPHATE 7-PHOSPHATASE"/>
    <property type="match status" value="1"/>
</dbReference>
<protein>
    <recommendedName>
        <fullName evidence="6 7">D,D-heptose 1,7-bisphosphate phosphatase</fullName>
        <ecNumber evidence="7">3.1.3.-</ecNumber>
    </recommendedName>
</protein>
<feature type="binding site" evidence="11">
    <location>
        <position position="94"/>
    </location>
    <ligand>
        <name>Zn(2+)</name>
        <dbReference type="ChEBI" id="CHEBI:29105"/>
    </ligand>
</feature>
<feature type="binding site" evidence="9">
    <location>
        <begin position="19"/>
        <end position="22"/>
    </location>
    <ligand>
        <name>substrate</name>
    </ligand>
</feature>
<dbReference type="InterPro" id="IPR023214">
    <property type="entry name" value="HAD_sf"/>
</dbReference>
<organism evidence="12 13">
    <name type="scientific">Bradyrhizobium ivorense</name>
    <dbReference type="NCBI Taxonomy" id="2511166"/>
    <lineage>
        <taxon>Bacteria</taxon>
        <taxon>Pseudomonadati</taxon>
        <taxon>Pseudomonadota</taxon>
        <taxon>Alphaproteobacteria</taxon>
        <taxon>Hyphomicrobiales</taxon>
        <taxon>Nitrobacteraceae</taxon>
        <taxon>Bradyrhizobium</taxon>
    </lineage>
</organism>
<name>A0A508SSQ7_9BRAD</name>
<dbReference type="AlphaFoldDB" id="A0A508SSQ7"/>
<evidence type="ECO:0000256" key="2">
    <source>
        <dbReference type="ARBA" id="ARBA00022490"/>
    </source>
</evidence>
<evidence type="ECO:0000256" key="11">
    <source>
        <dbReference type="PIRSR" id="PIRSR004682-4"/>
    </source>
</evidence>
<evidence type="ECO:0000256" key="3">
    <source>
        <dbReference type="ARBA" id="ARBA00022723"/>
    </source>
</evidence>
<evidence type="ECO:0000256" key="8">
    <source>
        <dbReference type="PIRSR" id="PIRSR004682-1"/>
    </source>
</evidence>
<gene>
    <name evidence="12" type="primary">gmhB</name>
    <name evidence="12" type="ORF">CI1B_08990</name>
</gene>
<feature type="site" description="Stabilizes the phosphoryl group" evidence="10">
    <location>
        <position position="53"/>
    </location>
</feature>
<feature type="binding site" evidence="11">
    <location>
        <position position="136"/>
    </location>
    <ligand>
        <name>Mg(2+)</name>
        <dbReference type="ChEBI" id="CHEBI:18420"/>
    </ligand>
</feature>
<evidence type="ECO:0000256" key="4">
    <source>
        <dbReference type="ARBA" id="ARBA00022801"/>
    </source>
</evidence>
<comment type="cofactor">
    <cofactor evidence="11">
        <name>Zn(2+)</name>
        <dbReference type="ChEBI" id="CHEBI:29105"/>
    </cofactor>
</comment>
<dbReference type="PANTHER" id="PTHR42891">
    <property type="entry name" value="D-GLYCERO-BETA-D-MANNO-HEPTOSE-1,7-BISPHOSPHATE 7-PHOSPHATASE"/>
    <property type="match status" value="1"/>
</dbReference>
<dbReference type="PIRSF" id="PIRSF004682">
    <property type="entry name" value="GmhB"/>
    <property type="match status" value="1"/>
</dbReference>
<keyword evidence="3 11" id="KW-0479">Metal-binding</keyword>
<feature type="binding site" evidence="11">
    <location>
        <position position="107"/>
    </location>
    <ligand>
        <name>Zn(2+)</name>
        <dbReference type="ChEBI" id="CHEBI:29105"/>
    </ligand>
</feature>
<feature type="binding site" evidence="11">
    <location>
        <position position="109"/>
    </location>
    <ligand>
        <name>Zn(2+)</name>
        <dbReference type="ChEBI" id="CHEBI:29105"/>
    </ligand>
</feature>
<comment type="caution">
    <text evidence="12">The sequence shown here is derived from an EMBL/GenBank/DDBJ whole genome shotgun (WGS) entry which is preliminary data.</text>
</comment>
<dbReference type="GO" id="GO:0005975">
    <property type="term" value="P:carbohydrate metabolic process"/>
    <property type="evidence" value="ECO:0007669"/>
    <property type="project" value="InterPro"/>
</dbReference>
<comment type="similarity">
    <text evidence="7">Belongs to the gmhB family.</text>
</comment>
<dbReference type="CDD" id="cd07503">
    <property type="entry name" value="HAD_HisB-N"/>
    <property type="match status" value="1"/>
</dbReference>
<dbReference type="InterPro" id="IPR004446">
    <property type="entry name" value="Heptose_bisP_phosphatase"/>
</dbReference>
<dbReference type="GO" id="GO:0016791">
    <property type="term" value="F:phosphatase activity"/>
    <property type="evidence" value="ECO:0007669"/>
    <property type="project" value="InterPro"/>
</dbReference>
<dbReference type="Pfam" id="PF13242">
    <property type="entry name" value="Hydrolase_like"/>
    <property type="match status" value="1"/>
</dbReference>
<evidence type="ECO:0000256" key="10">
    <source>
        <dbReference type="PIRSR" id="PIRSR004682-3"/>
    </source>
</evidence>
<feature type="site" description="Stabilizes the phosphoryl group" evidence="10">
    <location>
        <position position="111"/>
    </location>
</feature>
<comment type="cofactor">
    <cofactor evidence="11">
        <name>Mg(2+)</name>
        <dbReference type="ChEBI" id="CHEBI:18420"/>
    </cofactor>
</comment>
<evidence type="ECO:0000256" key="6">
    <source>
        <dbReference type="ARBA" id="ARBA00031828"/>
    </source>
</evidence>
<evidence type="ECO:0000256" key="1">
    <source>
        <dbReference type="ARBA" id="ARBA00004496"/>
    </source>
</evidence>
<feature type="binding site" evidence="11">
    <location>
        <position position="92"/>
    </location>
    <ligand>
        <name>Zn(2+)</name>
        <dbReference type="ChEBI" id="CHEBI:29105"/>
    </ligand>
</feature>
<keyword evidence="11" id="KW-0862">Zinc</keyword>
<feature type="binding site" evidence="9">
    <location>
        <begin position="53"/>
        <end position="56"/>
    </location>
    <ligand>
        <name>substrate</name>
    </ligand>
</feature>
<feature type="binding site" evidence="11">
    <location>
        <position position="137"/>
    </location>
    <ligand>
        <name>Mg(2+)</name>
        <dbReference type="ChEBI" id="CHEBI:18420"/>
    </ligand>
</feature>
<sequence length="183" mass="19954">MTSMKPAVFFDRDGVLNEDHGYLFEPGKLQWIEGAREAVKAVNDAGYFAFVVTNQSGVARGFYAERDVEVLHLWMSDELAKVGARIDAFEYCPHHPDAVVAQYRVACVCRKPGPGMIRTLLGRHAVDVARSFLIGDKASDVEAAEAAGIRGHLFQGGNLEYFVGQLLRQSGCAATPDCPSASF</sequence>
<evidence type="ECO:0000313" key="12">
    <source>
        <dbReference type="EMBL" id="VIO65792.1"/>
    </source>
</evidence>
<dbReference type="GO" id="GO:0046872">
    <property type="term" value="F:metal ion binding"/>
    <property type="evidence" value="ECO:0007669"/>
    <property type="project" value="UniProtKB-KW"/>
</dbReference>
<dbReference type="InterPro" id="IPR006543">
    <property type="entry name" value="Histidinol-phos"/>
</dbReference>
<dbReference type="EMBL" id="CAADFC020000004">
    <property type="protein sequence ID" value="VIO65792.1"/>
    <property type="molecule type" value="Genomic_DNA"/>
</dbReference>
<dbReference type="EC" id="3.1.3.-" evidence="7"/>
<feature type="binding site" evidence="11">
    <location>
        <position position="11"/>
    </location>
    <ligand>
        <name>Mg(2+)</name>
        <dbReference type="ChEBI" id="CHEBI:18420"/>
    </ligand>
</feature>
<feature type="binding site" evidence="9">
    <location>
        <begin position="110"/>
        <end position="111"/>
    </location>
    <ligand>
        <name>substrate</name>
    </ligand>
</feature>
<dbReference type="InterPro" id="IPR006549">
    <property type="entry name" value="HAD-SF_hydro_IIIA"/>
</dbReference>
<feature type="binding site" evidence="11">
    <location>
        <position position="13"/>
    </location>
    <ligand>
        <name>Mg(2+)</name>
        <dbReference type="ChEBI" id="CHEBI:18420"/>
    </ligand>
</feature>
<reference evidence="12" key="1">
    <citation type="submission" date="2019-02" db="EMBL/GenBank/DDBJ databases">
        <authorList>
            <person name="Pothier F.J."/>
        </authorList>
    </citation>
    <scope>NUCLEOTIDE SEQUENCE</scope>
    <source>
        <strain evidence="12">CI-1B</strain>
    </source>
</reference>
<dbReference type="Proteomes" id="UP000328092">
    <property type="component" value="Unassembled WGS sequence"/>
</dbReference>
<feature type="site" description="Contributes to substrate recognition" evidence="10">
    <location>
        <position position="110"/>
    </location>
</feature>
<feature type="binding site" evidence="9">
    <location>
        <begin position="11"/>
        <end position="13"/>
    </location>
    <ligand>
        <name>substrate</name>
    </ligand>
</feature>
<dbReference type="GO" id="GO:0005737">
    <property type="term" value="C:cytoplasm"/>
    <property type="evidence" value="ECO:0007669"/>
    <property type="project" value="UniProtKB-SubCell"/>
</dbReference>
<keyword evidence="4 7" id="KW-0378">Hydrolase</keyword>
<dbReference type="NCBIfam" id="TIGR01656">
    <property type="entry name" value="Histidinol-ppas"/>
    <property type="match status" value="1"/>
</dbReference>
<evidence type="ECO:0000256" key="9">
    <source>
        <dbReference type="PIRSR" id="PIRSR004682-2"/>
    </source>
</evidence>
<keyword evidence="13" id="KW-1185">Reference proteome</keyword>
<keyword evidence="2 7" id="KW-0963">Cytoplasm</keyword>
<feature type="binding site" evidence="9">
    <location>
        <position position="137"/>
    </location>
    <ligand>
        <name>substrate</name>
    </ligand>
</feature>
<evidence type="ECO:0000313" key="13">
    <source>
        <dbReference type="Proteomes" id="UP000328092"/>
    </source>
</evidence>
<accession>A0A508SSQ7</accession>
<feature type="active site" description="Proton donor" evidence="8">
    <location>
        <position position="13"/>
    </location>
</feature>
<dbReference type="NCBIfam" id="TIGR01662">
    <property type="entry name" value="HAD-SF-IIIA"/>
    <property type="match status" value="1"/>
</dbReference>
<comment type="subcellular location">
    <subcellularLocation>
        <location evidence="1 7">Cytoplasm</location>
    </subcellularLocation>
</comment>
<proteinExistence type="inferred from homology"/>
<dbReference type="SUPFAM" id="SSF56784">
    <property type="entry name" value="HAD-like"/>
    <property type="match status" value="1"/>
</dbReference>
<dbReference type="InterPro" id="IPR036412">
    <property type="entry name" value="HAD-like_sf"/>
</dbReference>
<keyword evidence="11" id="KW-0460">Magnesium</keyword>
<evidence type="ECO:0000256" key="5">
    <source>
        <dbReference type="ARBA" id="ARBA00023277"/>
    </source>
</evidence>
<feature type="active site" description="Nucleophile" evidence="8">
    <location>
        <position position="11"/>
    </location>
</feature>
<keyword evidence="5 7" id="KW-0119">Carbohydrate metabolism</keyword>
<dbReference type="Gene3D" id="3.40.50.1000">
    <property type="entry name" value="HAD superfamily/HAD-like"/>
    <property type="match status" value="1"/>
</dbReference>